<name>A0A1M7R221_9ACTN</name>
<dbReference type="Gene3D" id="2.60.120.10">
    <property type="entry name" value="Jelly Rolls"/>
    <property type="match status" value="1"/>
</dbReference>
<dbReference type="InterPro" id="IPR011051">
    <property type="entry name" value="RmlC_Cupin_sf"/>
</dbReference>
<dbReference type="AlphaFoldDB" id="A0A1M7R221"/>
<dbReference type="EMBL" id="FRCS01000006">
    <property type="protein sequence ID" value="SHN38866.1"/>
    <property type="molecule type" value="Genomic_DNA"/>
</dbReference>
<dbReference type="STRING" id="134849.SAMN05443668_106152"/>
<dbReference type="RefSeq" id="WP_073259452.1">
    <property type="nucleotide sequence ID" value="NZ_FRCS01000006.1"/>
</dbReference>
<evidence type="ECO:0000313" key="1">
    <source>
        <dbReference type="EMBL" id="SHN38866.1"/>
    </source>
</evidence>
<organism evidence="1 2">
    <name type="scientific">Cryptosporangium aurantiacum</name>
    <dbReference type="NCBI Taxonomy" id="134849"/>
    <lineage>
        <taxon>Bacteria</taxon>
        <taxon>Bacillati</taxon>
        <taxon>Actinomycetota</taxon>
        <taxon>Actinomycetes</taxon>
        <taxon>Cryptosporangiales</taxon>
        <taxon>Cryptosporangiaceae</taxon>
        <taxon>Cryptosporangium</taxon>
    </lineage>
</organism>
<dbReference type="Proteomes" id="UP000184440">
    <property type="component" value="Unassembled WGS sequence"/>
</dbReference>
<dbReference type="OrthoDB" id="6058at2"/>
<reference evidence="1 2" key="1">
    <citation type="submission" date="2016-11" db="EMBL/GenBank/DDBJ databases">
        <authorList>
            <person name="Jaros S."/>
            <person name="Januszkiewicz K."/>
            <person name="Wedrychowicz H."/>
        </authorList>
    </citation>
    <scope>NUCLEOTIDE SEQUENCE [LARGE SCALE GENOMIC DNA]</scope>
    <source>
        <strain evidence="1 2">DSM 46144</strain>
    </source>
</reference>
<sequence length="380" mass="42276">MDPAFDDIQTQPENEIFRVVFFPDRIYHARYLSATRSPRYRYDVDEVRNGPDILAAKGSVYLDGRRFAGVLRVEYRAGRLVELARERGRTLGMSINVWTRVHPADTSLTADATVTARYDPLVDAYAVEMWDTLEPPDGTSHDHRVLPLMGANAPITRPPALAPALADIRGVRRLELAFSEVGRASPTGALLPDVQWDNNFLRSYQAPNTPEPSSSQNTVSVLNYLLDYQRAFFFPNASDTLPVRYRNAMMDEDNPDAVPGDANVLEMRWLLQRELGGDLVFFHEVTIPPGVVEGTHRHIGSEELYYVVSGRGRVYLGVDDDPTLASAPTVTKQIYGIGSRPCREVSVGPGSTLLTKSGGIHGIRNDGDEPLKFVAFLYQP</sequence>
<keyword evidence="2" id="KW-1185">Reference proteome</keyword>
<dbReference type="SUPFAM" id="SSF51182">
    <property type="entry name" value="RmlC-like cupins"/>
    <property type="match status" value="1"/>
</dbReference>
<proteinExistence type="predicted"/>
<protein>
    <submittedName>
        <fullName evidence="1">Cupin domain-containing protein</fullName>
    </submittedName>
</protein>
<gene>
    <name evidence="1" type="ORF">SAMN05443668_106152</name>
</gene>
<evidence type="ECO:0000313" key="2">
    <source>
        <dbReference type="Proteomes" id="UP000184440"/>
    </source>
</evidence>
<dbReference type="InterPro" id="IPR014710">
    <property type="entry name" value="RmlC-like_jellyroll"/>
</dbReference>
<accession>A0A1M7R221</accession>